<dbReference type="OrthoDB" id="3253863at2"/>
<evidence type="ECO:0000256" key="1">
    <source>
        <dbReference type="RuleBase" id="RU362001"/>
    </source>
</evidence>
<dbReference type="EMBL" id="RBWV01000013">
    <property type="protein sequence ID" value="RKS72662.1"/>
    <property type="molecule type" value="Genomic_DNA"/>
</dbReference>
<dbReference type="SUPFAM" id="SSF140453">
    <property type="entry name" value="EsxAB dimer-like"/>
    <property type="match status" value="1"/>
</dbReference>
<accession>A0A420XN20</accession>
<evidence type="ECO:0000256" key="2">
    <source>
        <dbReference type="SAM" id="MobiDB-lite"/>
    </source>
</evidence>
<evidence type="ECO:0000313" key="3">
    <source>
        <dbReference type="EMBL" id="RKS72662.1"/>
    </source>
</evidence>
<dbReference type="Proteomes" id="UP000281955">
    <property type="component" value="Unassembled WGS sequence"/>
</dbReference>
<dbReference type="InParanoid" id="A0A420XN20"/>
<sequence>MADSYGTQLETMQTASRHVADVNQQVQAQLSSLMSKLEPLASTWKGQSATSFQVLHQRWNENATKLNEALLAISGAIAESRTTYDTSDQNQHQSFSNITSVLG</sequence>
<protein>
    <recommendedName>
        <fullName evidence="1">ESAT-6-like protein</fullName>
    </recommendedName>
</protein>
<organism evidence="3 4">
    <name type="scientific">Motilibacter peucedani</name>
    <dbReference type="NCBI Taxonomy" id="598650"/>
    <lineage>
        <taxon>Bacteria</taxon>
        <taxon>Bacillati</taxon>
        <taxon>Actinomycetota</taxon>
        <taxon>Actinomycetes</taxon>
        <taxon>Motilibacterales</taxon>
        <taxon>Motilibacteraceae</taxon>
        <taxon>Motilibacter</taxon>
    </lineage>
</organism>
<dbReference type="Gene3D" id="1.10.287.1060">
    <property type="entry name" value="ESAT-6-like"/>
    <property type="match status" value="1"/>
</dbReference>
<evidence type="ECO:0000313" key="4">
    <source>
        <dbReference type="Proteomes" id="UP000281955"/>
    </source>
</evidence>
<proteinExistence type="inferred from homology"/>
<dbReference type="AlphaFoldDB" id="A0A420XN20"/>
<dbReference type="NCBIfam" id="TIGR03930">
    <property type="entry name" value="WXG100_ESAT6"/>
    <property type="match status" value="1"/>
</dbReference>
<feature type="region of interest" description="Disordered" evidence="2">
    <location>
        <begin position="82"/>
        <end position="103"/>
    </location>
</feature>
<dbReference type="Pfam" id="PF06013">
    <property type="entry name" value="WXG100"/>
    <property type="match status" value="1"/>
</dbReference>
<comment type="similarity">
    <text evidence="1">Belongs to the WXG100 family.</text>
</comment>
<dbReference type="InterPro" id="IPR010310">
    <property type="entry name" value="T7SS_ESAT-6-like"/>
</dbReference>
<comment type="caution">
    <text evidence="3">The sequence shown here is derived from an EMBL/GenBank/DDBJ whole genome shotgun (WGS) entry which is preliminary data.</text>
</comment>
<name>A0A420XN20_9ACTN</name>
<dbReference type="InterPro" id="IPR036689">
    <property type="entry name" value="ESAT-6-like_sf"/>
</dbReference>
<dbReference type="RefSeq" id="WP_121194171.1">
    <property type="nucleotide sequence ID" value="NZ_RBWV01000013.1"/>
</dbReference>
<keyword evidence="4" id="KW-1185">Reference proteome</keyword>
<gene>
    <name evidence="3" type="ORF">CLV35_2910</name>
</gene>
<reference evidence="3 4" key="1">
    <citation type="submission" date="2018-10" db="EMBL/GenBank/DDBJ databases">
        <title>Genomic Encyclopedia of Archaeal and Bacterial Type Strains, Phase II (KMG-II): from individual species to whole genera.</title>
        <authorList>
            <person name="Goeker M."/>
        </authorList>
    </citation>
    <scope>NUCLEOTIDE SEQUENCE [LARGE SCALE GENOMIC DNA]</scope>
    <source>
        <strain evidence="3 4">RP-AC37</strain>
    </source>
</reference>